<name>A0A0J9SKJ2_PLAV1</name>
<reference evidence="1 2" key="1">
    <citation type="submission" date="2011-08" db="EMBL/GenBank/DDBJ databases">
        <title>The Genome Sequence of Plasmodium vivax Brazil I.</title>
        <authorList>
            <consortium name="The Broad Institute Genome Sequencing Platform"/>
            <consortium name="The Broad Institute Genome Sequencing Center for Infectious Disease"/>
            <person name="Neafsey D."/>
            <person name="Carlton J."/>
            <person name="Barnwell J."/>
            <person name="Collins W."/>
            <person name="Escalante A."/>
            <person name="Mullikin J."/>
            <person name="Saul A."/>
            <person name="Guigo R."/>
            <person name="Camara F."/>
            <person name="Young S.K."/>
            <person name="Zeng Q."/>
            <person name="Gargeya S."/>
            <person name="Fitzgerald M."/>
            <person name="Haas B."/>
            <person name="Abouelleil A."/>
            <person name="Alvarado L."/>
            <person name="Arachchi H.M."/>
            <person name="Berlin A."/>
            <person name="Brown A."/>
            <person name="Chapman S.B."/>
            <person name="Chen Z."/>
            <person name="Dunbar C."/>
            <person name="Freedman E."/>
            <person name="Gearin G."/>
            <person name="Gellesch M."/>
            <person name="Goldberg J."/>
            <person name="Griggs A."/>
            <person name="Gujja S."/>
            <person name="Heiman D."/>
            <person name="Howarth C."/>
            <person name="Larson L."/>
            <person name="Lui A."/>
            <person name="MacDonald P.J.P."/>
            <person name="Montmayeur A."/>
            <person name="Murphy C."/>
            <person name="Neiman D."/>
            <person name="Pearson M."/>
            <person name="Priest M."/>
            <person name="Roberts A."/>
            <person name="Saif S."/>
            <person name="Shea T."/>
            <person name="Shenoy N."/>
            <person name="Sisk P."/>
            <person name="Stolte C."/>
            <person name="Sykes S."/>
            <person name="Wortman J."/>
            <person name="Nusbaum C."/>
            <person name="Birren B."/>
        </authorList>
    </citation>
    <scope>NUCLEOTIDE SEQUENCE [LARGE SCALE GENOMIC DNA]</scope>
    <source>
        <strain evidence="1 2">Brazil I</strain>
    </source>
</reference>
<evidence type="ECO:0000313" key="1">
    <source>
        <dbReference type="EMBL" id="KMZ83176.1"/>
    </source>
</evidence>
<proteinExistence type="predicted"/>
<dbReference type="Proteomes" id="UP000053327">
    <property type="component" value="Unassembled WGS sequence"/>
</dbReference>
<organism evidence="1 2">
    <name type="scientific">Plasmodium vivax (strain Brazil I)</name>
    <dbReference type="NCBI Taxonomy" id="1033975"/>
    <lineage>
        <taxon>Eukaryota</taxon>
        <taxon>Sar</taxon>
        <taxon>Alveolata</taxon>
        <taxon>Apicomplexa</taxon>
        <taxon>Aconoidasida</taxon>
        <taxon>Haemosporida</taxon>
        <taxon>Plasmodiidae</taxon>
        <taxon>Plasmodium</taxon>
        <taxon>Plasmodium (Plasmodium)</taxon>
    </lineage>
</organism>
<dbReference type="EMBL" id="KQ234963">
    <property type="protein sequence ID" value="KMZ83176.1"/>
    <property type="molecule type" value="Genomic_DNA"/>
</dbReference>
<sequence length="352" mass="41157">MRIHIIIIKNIKICKYYIILINCKNLNDYNIAVYKVWDTYNEFDNPVEHDENKHWYDTFCDPFMKELGDDDKEHKNFCLKLIRNLGHYSKDFKFLKFKPEYCTNLNNWVYNSIKKYSIPKEIITGCYNDYKRFTVKTNNISICSYYSYEDIYEEPLNIIILNIFESNMHIIQNALDGRYDSIFLPLRMYICECIEIYKKMYKKYCPKMDTDSEKKKSTCDILESIKTTYNSFISGKSYQNNKMPSLENDTEEYFAMCPQYNPSSKLTLKENGRLPVLGSLTEVKVEGTDDESSYVGHMNYQTDGLPSLSEDNGENQVSPTARTVSTTVGTIAGASSVLALLYKVNKEFHLNV</sequence>
<protein>
    <submittedName>
        <fullName evidence="1">Uncharacterized protein</fullName>
    </submittedName>
</protein>
<evidence type="ECO:0000313" key="2">
    <source>
        <dbReference type="Proteomes" id="UP000053327"/>
    </source>
</evidence>
<gene>
    <name evidence="1" type="ORF">PVBG_05781</name>
</gene>
<dbReference type="AlphaFoldDB" id="A0A0J9SKJ2"/>
<accession>A0A0J9SKJ2</accession>